<dbReference type="PANTHER" id="PTHR11533">
    <property type="entry name" value="PROTEASE M1 ZINC METALLOPROTEASE"/>
    <property type="match status" value="1"/>
</dbReference>
<dbReference type="CDD" id="cd09604">
    <property type="entry name" value="M1_APN_like"/>
    <property type="match status" value="1"/>
</dbReference>
<protein>
    <submittedName>
        <fullName evidence="4">M1 family metallopeptidase</fullName>
    </submittedName>
</protein>
<evidence type="ECO:0000313" key="4">
    <source>
        <dbReference type="EMBL" id="MBD1386296.1"/>
    </source>
</evidence>
<evidence type="ECO:0000313" key="5">
    <source>
        <dbReference type="Proteomes" id="UP000618754"/>
    </source>
</evidence>
<gene>
    <name evidence="4" type="ORF">IDJ75_13505</name>
</gene>
<dbReference type="InterPro" id="IPR050344">
    <property type="entry name" value="Peptidase_M1_aminopeptidases"/>
</dbReference>
<dbReference type="SUPFAM" id="SSF55486">
    <property type="entry name" value="Metalloproteases ('zincins'), catalytic domain"/>
    <property type="match status" value="1"/>
</dbReference>
<keyword evidence="2" id="KW-0732">Signal</keyword>
<dbReference type="Proteomes" id="UP000618754">
    <property type="component" value="Unassembled WGS sequence"/>
</dbReference>
<dbReference type="PANTHER" id="PTHR11533:SF174">
    <property type="entry name" value="PUROMYCIN-SENSITIVE AMINOPEPTIDASE-RELATED"/>
    <property type="match status" value="1"/>
</dbReference>
<feature type="region of interest" description="Disordered" evidence="1">
    <location>
        <begin position="774"/>
        <end position="799"/>
    </location>
</feature>
<reference evidence="4 5" key="1">
    <citation type="submission" date="2020-09" db="EMBL/GenBank/DDBJ databases">
        <title>Novel species of Mucilaginibacter isolated from a glacier on the Tibetan Plateau.</title>
        <authorList>
            <person name="Liu Q."/>
            <person name="Xin Y.-H."/>
        </authorList>
    </citation>
    <scope>NUCLEOTIDE SEQUENCE [LARGE SCALE GENOMIC DNA]</scope>
    <source>
        <strain evidence="4 5">CGMCC 1.13878</strain>
    </source>
</reference>
<feature type="chain" id="PRO_5045679518" evidence="2">
    <location>
        <begin position="21"/>
        <end position="799"/>
    </location>
</feature>
<keyword evidence="5" id="KW-1185">Reference proteome</keyword>
<dbReference type="EMBL" id="JACWMW010000003">
    <property type="protein sequence ID" value="MBD1386296.1"/>
    <property type="molecule type" value="Genomic_DNA"/>
</dbReference>
<dbReference type="InterPro" id="IPR014782">
    <property type="entry name" value="Peptidase_M1_dom"/>
</dbReference>
<name>A0ABR7X709_9SPHI</name>
<dbReference type="Gene3D" id="1.10.390.10">
    <property type="entry name" value="Neutral Protease Domain 2"/>
    <property type="match status" value="1"/>
</dbReference>
<dbReference type="Pfam" id="PF01433">
    <property type="entry name" value="Peptidase_M1"/>
    <property type="match status" value="1"/>
</dbReference>
<organism evidence="4 5">
    <name type="scientific">Mucilaginibacter rigui</name>
    <dbReference type="NCBI Taxonomy" id="534635"/>
    <lineage>
        <taxon>Bacteria</taxon>
        <taxon>Pseudomonadati</taxon>
        <taxon>Bacteroidota</taxon>
        <taxon>Sphingobacteriia</taxon>
        <taxon>Sphingobacteriales</taxon>
        <taxon>Sphingobacteriaceae</taxon>
        <taxon>Mucilaginibacter</taxon>
    </lineage>
</organism>
<feature type="signal peptide" evidence="2">
    <location>
        <begin position="1"/>
        <end position="20"/>
    </location>
</feature>
<feature type="compositionally biased region" description="Polar residues" evidence="1">
    <location>
        <begin position="787"/>
        <end position="799"/>
    </location>
</feature>
<evidence type="ECO:0000256" key="1">
    <source>
        <dbReference type="SAM" id="MobiDB-lite"/>
    </source>
</evidence>
<evidence type="ECO:0000256" key="2">
    <source>
        <dbReference type="SAM" id="SignalP"/>
    </source>
</evidence>
<evidence type="ECO:0000259" key="3">
    <source>
        <dbReference type="Pfam" id="PF01433"/>
    </source>
</evidence>
<dbReference type="InterPro" id="IPR027268">
    <property type="entry name" value="Peptidase_M4/M1_CTD_sf"/>
</dbReference>
<comment type="caution">
    <text evidence="4">The sequence shown here is derived from an EMBL/GenBank/DDBJ whole genome shotgun (WGS) entry which is preliminary data.</text>
</comment>
<proteinExistence type="predicted"/>
<dbReference type="RefSeq" id="WP_191176159.1">
    <property type="nucleotide sequence ID" value="NZ_JACWMW010000003.1"/>
</dbReference>
<accession>A0ABR7X709</accession>
<feature type="domain" description="Peptidase M1 membrane alanine aminopeptidase" evidence="3">
    <location>
        <begin position="379"/>
        <end position="570"/>
    </location>
</feature>
<sequence length="799" mass="90615">MKRIFTSFLLSIGIVGAAFAQDIQNNPGSNHGNKFEQLGTILNTPNEQRTASGAPGVKYWQQRADYNIKCELDEKNLKLTGSETVTYYNNSPDPLTYIWLQLDENQHNSLKNSGYQSSSGMPRATTTQNVDKNIARNGDVDNGLGDMITKLTDATGKNLKYTINKTMMRIDLPTPLKPGAQFIFNLDWNYKITDRMTVGGRGGYELFPEDGNYLFTMTQWYPRLCVYSDFQGWQNHQFTGRGEFALTFGNFRVQMTVPADHVVGGTGECINYSAVLSPERLARYNRAKTATAPVEIVTLAEAKKAEKAPASGKKTWVFVANNVRDFAWGSSRKFVWDGMGQKVSGKNVMCMSFYGKEAYNLYSKYSTRLVAHTVKTYSDFTFPYPYPVAQSVEASNGMEYPMICFNYGRTEKDGTYSESTKNGMIGVIIHEVGHNFFPMIVNSDERQWTWMDEGLNSFVEYLTEELWDNKFPSKKGAAYTIVDYMKLPKNELEPVMTNSENIVRFGPNAYSKPATALNILRETIMGRKLFDYAFKEYAHRWAFKHPTPADLFRTMEDASGEDLDWFWRGWFYGTDPVDISLDSVKYAKADLDGKMPAMRQRGGTPKVAPPAVNSFEDVSKVRNRTDKSIKFQTDRDTATQDFYWKYDRGMVTVDTVKFAAIVKAQPAPQAFATDPLTDADKANYNSKYFYELNFSNKGGLVMPIIVEFTFKDGTKWTDRIPVQIWRLNEKTASKFYIHDKEVASIKLDPMRETADIDESNNYWGKMPEPSKFQLFKQKAGGPARGQSVGTNPMQVSSSK</sequence>